<sequence length="298" mass="33614">GQSPAVRPSRQEVSRDSGWLASSSSVARDLGHPLLEQMANIECFLAQARSAGRLCEARTLEENLRQLQDEWDLMQEEEEEETRKKPEAYSFEEGSGKPEAYSFEEGSGKPEAYSFEEGSGKPEAYSFEEGSRKPEAYSFEEGSMEEKRSRRKPEPYQASPFNDVSQPRGCLNPFEEETVGPNPFEEEERSRRSPRACLSREKSEGPNPFEEVVVVGEAPGNPFEEQEGSRGGGGNPFEVEEEEEEIEEELLRQQIDNIKAYVFDAKQAGRLDEVASLMDNLAELRQALDSAQKRRRAL</sequence>
<evidence type="ECO:0000313" key="4">
    <source>
        <dbReference type="Proteomes" id="UP000287033"/>
    </source>
</evidence>
<gene>
    <name evidence="3" type="ORF">chiPu_0027000</name>
</gene>
<feature type="domain" description="Rabenosyn Rab binding" evidence="2">
    <location>
        <begin position="33"/>
        <end position="71"/>
    </location>
</feature>
<feature type="compositionally biased region" description="Basic and acidic residues" evidence="1">
    <location>
        <begin position="144"/>
        <end position="154"/>
    </location>
</feature>
<feature type="region of interest" description="Disordered" evidence="1">
    <location>
        <begin position="70"/>
        <end position="247"/>
    </location>
</feature>
<feature type="domain" description="Rabenosyn Rab binding" evidence="2">
    <location>
        <begin position="251"/>
        <end position="289"/>
    </location>
</feature>
<dbReference type="Pfam" id="PF11464">
    <property type="entry name" value="Rbsn"/>
    <property type="match status" value="2"/>
</dbReference>
<evidence type="ECO:0000313" key="3">
    <source>
        <dbReference type="EMBL" id="GCC43233.1"/>
    </source>
</evidence>
<feature type="non-terminal residue" evidence="3">
    <location>
        <position position="1"/>
    </location>
</feature>
<comment type="caution">
    <text evidence="3">The sequence shown here is derived from an EMBL/GenBank/DDBJ whole genome shotgun (WGS) entry which is preliminary data.</text>
</comment>
<proteinExistence type="predicted"/>
<organism evidence="3 4">
    <name type="scientific">Chiloscyllium punctatum</name>
    <name type="common">Brownbanded bambooshark</name>
    <name type="synonym">Hemiscyllium punctatum</name>
    <dbReference type="NCBI Taxonomy" id="137246"/>
    <lineage>
        <taxon>Eukaryota</taxon>
        <taxon>Metazoa</taxon>
        <taxon>Chordata</taxon>
        <taxon>Craniata</taxon>
        <taxon>Vertebrata</taxon>
        <taxon>Chondrichthyes</taxon>
        <taxon>Elasmobranchii</taxon>
        <taxon>Galeomorphii</taxon>
        <taxon>Galeoidea</taxon>
        <taxon>Orectolobiformes</taxon>
        <taxon>Hemiscylliidae</taxon>
        <taxon>Chiloscyllium</taxon>
    </lineage>
</organism>
<dbReference type="InterPro" id="IPR036531">
    <property type="entry name" value="Rbsn_Rab-bd_sf"/>
</dbReference>
<dbReference type="InterPro" id="IPR021565">
    <property type="entry name" value="Rbsn_Rab-bd"/>
</dbReference>
<reference evidence="3 4" key="1">
    <citation type="journal article" date="2018" name="Nat. Ecol. Evol.">
        <title>Shark genomes provide insights into elasmobranch evolution and the origin of vertebrates.</title>
        <authorList>
            <person name="Hara Y"/>
            <person name="Yamaguchi K"/>
            <person name="Onimaru K"/>
            <person name="Kadota M"/>
            <person name="Koyanagi M"/>
            <person name="Keeley SD"/>
            <person name="Tatsumi K"/>
            <person name="Tanaka K"/>
            <person name="Motone F"/>
            <person name="Kageyama Y"/>
            <person name="Nozu R"/>
            <person name="Adachi N"/>
            <person name="Nishimura O"/>
            <person name="Nakagawa R"/>
            <person name="Tanegashima C"/>
            <person name="Kiyatake I"/>
            <person name="Matsumoto R"/>
            <person name="Murakumo K"/>
            <person name="Nishida K"/>
            <person name="Terakita A"/>
            <person name="Kuratani S"/>
            <person name="Sato K"/>
            <person name="Hyodo S Kuraku.S."/>
        </authorList>
    </citation>
    <scope>NUCLEOTIDE SEQUENCE [LARGE SCALE GENOMIC DNA]</scope>
</reference>
<keyword evidence="4" id="KW-1185">Reference proteome</keyword>
<dbReference type="OMA" id="MANIECF"/>
<dbReference type="AlphaFoldDB" id="A0A401TKV2"/>
<dbReference type="SUPFAM" id="SSF140125">
    <property type="entry name" value="Rabenosyn-5 Rab-binding domain-like"/>
    <property type="match status" value="2"/>
</dbReference>
<name>A0A401TKV2_CHIPU</name>
<protein>
    <recommendedName>
        <fullName evidence="2">Rabenosyn Rab binding domain-containing protein</fullName>
    </recommendedName>
</protein>
<evidence type="ECO:0000259" key="2">
    <source>
        <dbReference type="Pfam" id="PF11464"/>
    </source>
</evidence>
<feature type="compositionally biased region" description="Acidic residues" evidence="1">
    <location>
        <begin position="70"/>
        <end position="80"/>
    </location>
</feature>
<feature type="region of interest" description="Disordered" evidence="1">
    <location>
        <begin position="1"/>
        <end position="22"/>
    </location>
</feature>
<dbReference type="STRING" id="137246.A0A401TKV2"/>
<evidence type="ECO:0000256" key="1">
    <source>
        <dbReference type="SAM" id="MobiDB-lite"/>
    </source>
</evidence>
<dbReference type="Proteomes" id="UP000287033">
    <property type="component" value="Unassembled WGS sequence"/>
</dbReference>
<feature type="compositionally biased region" description="Acidic residues" evidence="1">
    <location>
        <begin position="238"/>
        <end position="247"/>
    </location>
</feature>
<accession>A0A401TKV2</accession>
<dbReference type="OrthoDB" id="166134at2759"/>
<dbReference type="Gene3D" id="4.10.860.20">
    <property type="entry name" value="Rabenosyn, Rab binding domain"/>
    <property type="match status" value="2"/>
</dbReference>
<dbReference type="EMBL" id="BEZZ01092292">
    <property type="protein sequence ID" value="GCC43233.1"/>
    <property type="molecule type" value="Genomic_DNA"/>
</dbReference>